<evidence type="ECO:0000256" key="3">
    <source>
        <dbReference type="ARBA" id="ARBA00022741"/>
    </source>
</evidence>
<dbReference type="Gene3D" id="3.40.50.300">
    <property type="entry name" value="P-loop containing nucleotide triphosphate hydrolases"/>
    <property type="match status" value="1"/>
</dbReference>
<dbReference type="AlphaFoldDB" id="A0A931NGL9"/>
<evidence type="ECO:0000256" key="4">
    <source>
        <dbReference type="ARBA" id="ARBA00022840"/>
    </source>
</evidence>
<dbReference type="RefSeq" id="WP_198111081.1">
    <property type="nucleotide sequence ID" value="NZ_JAEDAK010000006.1"/>
</dbReference>
<dbReference type="Pfam" id="PF00005">
    <property type="entry name" value="ABC_tran"/>
    <property type="match status" value="1"/>
</dbReference>
<organism evidence="6 7">
    <name type="scientific">Inhella proteolytica</name>
    <dbReference type="NCBI Taxonomy" id="2795029"/>
    <lineage>
        <taxon>Bacteria</taxon>
        <taxon>Pseudomonadati</taxon>
        <taxon>Pseudomonadota</taxon>
        <taxon>Betaproteobacteria</taxon>
        <taxon>Burkholderiales</taxon>
        <taxon>Sphaerotilaceae</taxon>
        <taxon>Inhella</taxon>
    </lineage>
</organism>
<proteinExistence type="predicted"/>
<evidence type="ECO:0000313" key="7">
    <source>
        <dbReference type="Proteomes" id="UP000613266"/>
    </source>
</evidence>
<dbReference type="InterPro" id="IPR003439">
    <property type="entry name" value="ABC_transporter-like_ATP-bd"/>
</dbReference>
<dbReference type="EMBL" id="JAEDAK010000006">
    <property type="protein sequence ID" value="MBH9577306.1"/>
    <property type="molecule type" value="Genomic_DNA"/>
</dbReference>
<evidence type="ECO:0000256" key="1">
    <source>
        <dbReference type="ARBA" id="ARBA00022448"/>
    </source>
</evidence>
<name>A0A931NGL9_9BURK</name>
<dbReference type="SMART" id="SM00382">
    <property type="entry name" value="AAA"/>
    <property type="match status" value="1"/>
</dbReference>
<dbReference type="InterPro" id="IPR003593">
    <property type="entry name" value="AAA+_ATPase"/>
</dbReference>
<gene>
    <name evidence="6" type="ORF">I7X39_10390</name>
</gene>
<keyword evidence="2" id="KW-0472">Membrane</keyword>
<keyword evidence="3" id="KW-0547">Nucleotide-binding</keyword>
<keyword evidence="2" id="KW-1003">Cell membrane</keyword>
<keyword evidence="1" id="KW-0813">Transport</keyword>
<dbReference type="Proteomes" id="UP000613266">
    <property type="component" value="Unassembled WGS sequence"/>
</dbReference>
<feature type="domain" description="ABC transporter" evidence="5">
    <location>
        <begin position="37"/>
        <end position="265"/>
    </location>
</feature>
<reference evidence="6" key="1">
    <citation type="submission" date="2020-12" db="EMBL/GenBank/DDBJ databases">
        <title>The genome sequence of Inhella sp. 1Y17.</title>
        <authorList>
            <person name="Liu Y."/>
        </authorList>
    </citation>
    <scope>NUCLEOTIDE SEQUENCE</scope>
    <source>
        <strain evidence="6">1Y17</strain>
    </source>
</reference>
<dbReference type="PANTHER" id="PTHR42939:SF1">
    <property type="entry name" value="ABC TRANSPORTER ATP-BINDING PROTEIN ALBC-RELATED"/>
    <property type="match status" value="1"/>
</dbReference>
<dbReference type="InterPro" id="IPR017871">
    <property type="entry name" value="ABC_transporter-like_CS"/>
</dbReference>
<keyword evidence="4 6" id="KW-0067">ATP-binding</keyword>
<evidence type="ECO:0000259" key="5">
    <source>
        <dbReference type="PROSITE" id="PS50893"/>
    </source>
</evidence>
<dbReference type="InterPro" id="IPR027417">
    <property type="entry name" value="P-loop_NTPase"/>
</dbReference>
<dbReference type="PROSITE" id="PS00211">
    <property type="entry name" value="ABC_TRANSPORTER_1"/>
    <property type="match status" value="1"/>
</dbReference>
<dbReference type="PANTHER" id="PTHR42939">
    <property type="entry name" value="ABC TRANSPORTER ATP-BINDING PROTEIN ALBC-RELATED"/>
    <property type="match status" value="1"/>
</dbReference>
<sequence length="306" mass="33753">MNLLHALPWWKAPRRSAPAQAGLALHAAPLPESAPPVQIEGLRLAYGRHSSPVLAGLDWQLQPGQVVGLLGRNGAGKTTLLEALLGLREPQAGQAWLFGQPADRLDDSVRARIGYVPQQSDLFEDLSPRQLLAYFRSFYPRWNEAKVEGLLSRWELPQDKLIGQLSVGQQQRLSIIRALAHEPDLLVLDEPVASLDPLGRRDFLRELVEQVLDRGTTVVFSTHILSDLERVAFNVAFLKGGRIRLQGPLDELLEQCRWVQGPGAEAHGGELLARFGPRLLVRRPTVAGADTLVQAVTLEDLFEGLA</sequence>
<dbReference type="GO" id="GO:0016887">
    <property type="term" value="F:ATP hydrolysis activity"/>
    <property type="evidence" value="ECO:0007669"/>
    <property type="project" value="InterPro"/>
</dbReference>
<dbReference type="PROSITE" id="PS50893">
    <property type="entry name" value="ABC_TRANSPORTER_2"/>
    <property type="match status" value="1"/>
</dbReference>
<accession>A0A931NGL9</accession>
<protein>
    <submittedName>
        <fullName evidence="6">ABC transporter ATP-binding protein</fullName>
    </submittedName>
</protein>
<dbReference type="InterPro" id="IPR051782">
    <property type="entry name" value="ABC_Transporter_VariousFunc"/>
</dbReference>
<evidence type="ECO:0000313" key="6">
    <source>
        <dbReference type="EMBL" id="MBH9577306.1"/>
    </source>
</evidence>
<dbReference type="GO" id="GO:0005524">
    <property type="term" value="F:ATP binding"/>
    <property type="evidence" value="ECO:0007669"/>
    <property type="project" value="UniProtKB-KW"/>
</dbReference>
<dbReference type="CDD" id="cd03230">
    <property type="entry name" value="ABC_DR_subfamily_A"/>
    <property type="match status" value="1"/>
</dbReference>
<dbReference type="SUPFAM" id="SSF52540">
    <property type="entry name" value="P-loop containing nucleoside triphosphate hydrolases"/>
    <property type="match status" value="1"/>
</dbReference>
<keyword evidence="7" id="KW-1185">Reference proteome</keyword>
<evidence type="ECO:0000256" key="2">
    <source>
        <dbReference type="ARBA" id="ARBA00022475"/>
    </source>
</evidence>
<comment type="caution">
    <text evidence="6">The sequence shown here is derived from an EMBL/GenBank/DDBJ whole genome shotgun (WGS) entry which is preliminary data.</text>
</comment>